<evidence type="ECO:0000313" key="3">
    <source>
        <dbReference type="Proteomes" id="UP000623129"/>
    </source>
</evidence>
<keyword evidence="3" id="KW-1185">Reference proteome</keyword>
<dbReference type="AlphaFoldDB" id="A0A833RFR0"/>
<dbReference type="Proteomes" id="UP000623129">
    <property type="component" value="Unassembled WGS sequence"/>
</dbReference>
<sequence length="277" mass="30265">MKCKAHPYANKVGVCAPCLRERLVALAASQNEASSPSPPPPDPSDYFPRSVSPYISCHRRSDASSAGLRNHHHPSLLFFRTPQVGQSAPLEEGSITFNKKKSSKFSLITSLFGSHHSRSGKNSEASEMDSSTKSKTGSWISSLVHKKRRSKVREIESLARKNWCDLDQERGLSPDRNYDSLDSSSCVSDSAWRPTPSPMRRGGGQRRRHGTSGFAVCLSPLVRPSPAHRRSQAGETGFSGDLKSPAHQRHVAAGGPPVGPSLCHNRSRKIADIGRHR</sequence>
<dbReference type="PANTHER" id="PTHR35486">
    <property type="entry name" value="EXPRESSED PROTEIN"/>
    <property type="match status" value="1"/>
</dbReference>
<comment type="caution">
    <text evidence="2">The sequence shown here is derived from an EMBL/GenBank/DDBJ whole genome shotgun (WGS) entry which is preliminary data.</text>
</comment>
<feature type="region of interest" description="Disordered" evidence="1">
    <location>
        <begin position="114"/>
        <end position="143"/>
    </location>
</feature>
<gene>
    <name evidence="2" type="ORF">FCM35_KLT16235</name>
</gene>
<reference evidence="2" key="1">
    <citation type="submission" date="2020-01" db="EMBL/GenBank/DDBJ databases">
        <title>Genome sequence of Kobresia littledalei, the first chromosome-level genome in the family Cyperaceae.</title>
        <authorList>
            <person name="Qu G."/>
        </authorList>
    </citation>
    <scope>NUCLEOTIDE SEQUENCE</scope>
    <source>
        <strain evidence="2">C.B.Clarke</strain>
        <tissue evidence="2">Leaf</tissue>
    </source>
</reference>
<dbReference type="OrthoDB" id="688025at2759"/>
<feature type="region of interest" description="Disordered" evidence="1">
    <location>
        <begin position="28"/>
        <end position="52"/>
    </location>
</feature>
<organism evidence="2 3">
    <name type="scientific">Carex littledalei</name>
    <dbReference type="NCBI Taxonomy" id="544730"/>
    <lineage>
        <taxon>Eukaryota</taxon>
        <taxon>Viridiplantae</taxon>
        <taxon>Streptophyta</taxon>
        <taxon>Embryophyta</taxon>
        <taxon>Tracheophyta</taxon>
        <taxon>Spermatophyta</taxon>
        <taxon>Magnoliopsida</taxon>
        <taxon>Liliopsida</taxon>
        <taxon>Poales</taxon>
        <taxon>Cyperaceae</taxon>
        <taxon>Cyperoideae</taxon>
        <taxon>Cariceae</taxon>
        <taxon>Carex</taxon>
        <taxon>Carex subgen. Euthyceras</taxon>
    </lineage>
</organism>
<dbReference type="InterPro" id="IPR008004">
    <property type="entry name" value="OCTOPUS-like"/>
</dbReference>
<dbReference type="EMBL" id="SWLB01000003">
    <property type="protein sequence ID" value="KAF3340464.1"/>
    <property type="molecule type" value="Genomic_DNA"/>
</dbReference>
<feature type="region of interest" description="Disordered" evidence="1">
    <location>
        <begin position="174"/>
        <end position="277"/>
    </location>
</feature>
<evidence type="ECO:0000313" key="2">
    <source>
        <dbReference type="EMBL" id="KAF3340464.1"/>
    </source>
</evidence>
<proteinExistence type="predicted"/>
<dbReference type="PANTHER" id="PTHR35486:SF1">
    <property type="entry name" value="OS02G0689500 PROTEIN"/>
    <property type="match status" value="1"/>
</dbReference>
<name>A0A833RFR0_9POAL</name>
<dbReference type="Pfam" id="PF05340">
    <property type="entry name" value="DUF740"/>
    <property type="match status" value="1"/>
</dbReference>
<feature type="compositionally biased region" description="Polar residues" evidence="1">
    <location>
        <begin position="120"/>
        <end position="141"/>
    </location>
</feature>
<accession>A0A833RFR0</accession>
<evidence type="ECO:0000256" key="1">
    <source>
        <dbReference type="SAM" id="MobiDB-lite"/>
    </source>
</evidence>
<protein>
    <submittedName>
        <fullName evidence="2">Transposon protein</fullName>
    </submittedName>
</protein>
<feature type="compositionally biased region" description="Low complexity" evidence="1">
    <location>
        <begin position="180"/>
        <end position="190"/>
    </location>
</feature>